<reference evidence="2 3" key="1">
    <citation type="submission" date="2021-01" db="EMBL/GenBank/DDBJ databases">
        <title>Genome public.</title>
        <authorList>
            <person name="Liu C."/>
            <person name="Sun Q."/>
        </authorList>
    </citation>
    <scope>NUCLEOTIDE SEQUENCE [LARGE SCALE GENOMIC DNA]</scope>
    <source>
        <strain evidence="2 3">YIM B02564</strain>
    </source>
</reference>
<dbReference type="InterPro" id="IPR018771">
    <property type="entry name" value="PocR_dom"/>
</dbReference>
<evidence type="ECO:0000313" key="3">
    <source>
        <dbReference type="Proteomes" id="UP000623967"/>
    </source>
</evidence>
<dbReference type="PANTHER" id="PTHR34220:SF7">
    <property type="entry name" value="SENSOR HISTIDINE KINASE YPDA"/>
    <property type="match status" value="1"/>
</dbReference>
<dbReference type="EMBL" id="JAESWB010000045">
    <property type="protein sequence ID" value="MBL4951611.1"/>
    <property type="molecule type" value="Genomic_DNA"/>
</dbReference>
<dbReference type="InterPro" id="IPR050640">
    <property type="entry name" value="Bact_2-comp_sensor_kinase"/>
</dbReference>
<dbReference type="Pfam" id="PF10114">
    <property type="entry name" value="PocR"/>
    <property type="match status" value="1"/>
</dbReference>
<proteinExistence type="predicted"/>
<name>A0ABS1TMW7_9BACI</name>
<dbReference type="RefSeq" id="WP_202652894.1">
    <property type="nucleotide sequence ID" value="NZ_JAESWB010000045.1"/>
</dbReference>
<dbReference type="Pfam" id="PF02518">
    <property type="entry name" value="HATPase_c"/>
    <property type="match status" value="1"/>
</dbReference>
<evidence type="ECO:0000259" key="1">
    <source>
        <dbReference type="SMART" id="SM00387"/>
    </source>
</evidence>
<evidence type="ECO:0000313" key="2">
    <source>
        <dbReference type="EMBL" id="MBL4951611.1"/>
    </source>
</evidence>
<dbReference type="SMART" id="SM00387">
    <property type="entry name" value="HATPase_c"/>
    <property type="match status" value="1"/>
</dbReference>
<dbReference type="Pfam" id="PF06580">
    <property type="entry name" value="His_kinase"/>
    <property type="match status" value="1"/>
</dbReference>
<dbReference type="InterPro" id="IPR003594">
    <property type="entry name" value="HATPase_dom"/>
</dbReference>
<dbReference type="InterPro" id="IPR036890">
    <property type="entry name" value="HATPase_C_sf"/>
</dbReference>
<accession>A0ABS1TMW7</accession>
<dbReference type="SUPFAM" id="SSF55874">
    <property type="entry name" value="ATPase domain of HSP90 chaperone/DNA topoisomerase II/histidine kinase"/>
    <property type="match status" value="1"/>
</dbReference>
<gene>
    <name evidence="2" type="ORF">JK635_05060</name>
</gene>
<dbReference type="PANTHER" id="PTHR34220">
    <property type="entry name" value="SENSOR HISTIDINE KINASE YPDA"/>
    <property type="match status" value="1"/>
</dbReference>
<keyword evidence="3" id="KW-1185">Reference proteome</keyword>
<feature type="domain" description="Histidine kinase/HSP90-like ATPase" evidence="1">
    <location>
        <begin position="294"/>
        <end position="406"/>
    </location>
</feature>
<dbReference type="Proteomes" id="UP000623967">
    <property type="component" value="Unassembled WGS sequence"/>
</dbReference>
<organism evidence="2 3">
    <name type="scientific">Neobacillus paridis</name>
    <dbReference type="NCBI Taxonomy" id="2803862"/>
    <lineage>
        <taxon>Bacteria</taxon>
        <taxon>Bacillati</taxon>
        <taxon>Bacillota</taxon>
        <taxon>Bacilli</taxon>
        <taxon>Bacillales</taxon>
        <taxon>Bacillaceae</taxon>
        <taxon>Neobacillus</taxon>
    </lineage>
</organism>
<comment type="caution">
    <text evidence="2">The sequence shown here is derived from an EMBL/GenBank/DDBJ whole genome shotgun (WGS) entry which is preliminary data.</text>
</comment>
<sequence length="410" mass="46258">MNLQEIIDINLLQKIQDSYAESTGLAAITVDFKGNPIAEYSNFSGFCNCLRQDPQLIENCFKCDAYGGLEAARRGTFYVYKCHAGLVDLSVPIIVKGQWIGSMQVGQARISDEEKDKLDFIVKESSGWQENKEIVDEYNKIPISSLKKIEAAAEMMFYVINHMFEQNVINLAQEELQAKNQQLIQQMKVQADLEKALLDKQIRALQLVVNPHFLFNALNAVTCLSIVENAPRTQDVIVSLADIMKYILTNYNRLVSLKEELSFIDDYLKLQKLRFKDRIQVFFNIDEEIKSIELPSLILQSIIDNAIVHGIEPKDGNGIITIKGYPMGHDSIIEVTDNGVGITKEKIADILADGENMIEQTGQMKGISLRNVNSILISHYGNDYRLSISQNVNGGTTVKLKIPNKYDREI</sequence>
<dbReference type="InterPro" id="IPR010559">
    <property type="entry name" value="Sig_transdc_His_kin_internal"/>
</dbReference>
<protein>
    <submittedName>
        <fullName evidence="2">PocR ligand-binding domain-containing protein</fullName>
    </submittedName>
</protein>
<dbReference type="Gene3D" id="3.30.565.10">
    <property type="entry name" value="Histidine kinase-like ATPase, C-terminal domain"/>
    <property type="match status" value="1"/>
</dbReference>